<feature type="domain" description="Bacterial surface antigen (D15)" evidence="4">
    <location>
        <begin position="435"/>
        <end position="730"/>
    </location>
</feature>
<comment type="caution">
    <text evidence="5">The sequence shown here is derived from an EMBL/GenBank/DDBJ whole genome shotgun (WGS) entry which is preliminary data.</text>
</comment>
<dbReference type="RefSeq" id="WP_214536175.1">
    <property type="nucleotide sequence ID" value="NZ_JAHFVK010000002.1"/>
</dbReference>
<dbReference type="Gene3D" id="3.10.20.310">
    <property type="entry name" value="membrane protein fhac"/>
    <property type="match status" value="1"/>
</dbReference>
<reference evidence="5 6" key="1">
    <citation type="submission" date="2021-05" db="EMBL/GenBank/DDBJ databases">
        <title>Croceibacterium sp. LX-88 genome sequence.</title>
        <authorList>
            <person name="Luo X."/>
        </authorList>
    </citation>
    <scope>NUCLEOTIDE SEQUENCE [LARGE SCALE GENOMIC DNA]</scope>
    <source>
        <strain evidence="5 6">LX-88</strain>
    </source>
</reference>
<dbReference type="Gene3D" id="2.40.160.50">
    <property type="entry name" value="membrane protein fhac: a member of the omp85/tpsb transporter family"/>
    <property type="match status" value="1"/>
</dbReference>
<evidence type="ECO:0000313" key="6">
    <source>
        <dbReference type="Proteomes" id="UP000811255"/>
    </source>
</evidence>
<evidence type="ECO:0000256" key="2">
    <source>
        <dbReference type="ARBA" id="ARBA00022452"/>
    </source>
</evidence>
<evidence type="ECO:0000259" key="4">
    <source>
        <dbReference type="Pfam" id="PF01103"/>
    </source>
</evidence>
<name>A0ABS5W4W8_9SPHN</name>
<evidence type="ECO:0000313" key="5">
    <source>
        <dbReference type="EMBL" id="MBT2134536.1"/>
    </source>
</evidence>
<dbReference type="PANTHER" id="PTHR12815">
    <property type="entry name" value="SORTING AND ASSEMBLY MACHINERY SAMM50 PROTEIN FAMILY MEMBER"/>
    <property type="match status" value="1"/>
</dbReference>
<gene>
    <name evidence="5" type="ORF">KK137_09340</name>
</gene>
<dbReference type="InterPro" id="IPR039910">
    <property type="entry name" value="D15-like"/>
</dbReference>
<keyword evidence="3" id="KW-0472">Membrane</keyword>
<sequence>MVRLAARTSTSSHKEGHGLRRALTGLAASASLICSPALGQTASPELQTLIPDEAVANPEAWAQQGVPPEETVVEELPELQADSPLAEMPLVDVPWPDDVEPVEIAPLEPEEDIQFADFSDLLPELNKDSTQVAMGLEERISSEVVLVFPADPMLFPERKEFVERFDALSTIERLDDDNNVGRLAAQAREDEALLNRLLRIYGYYDAVVLRSIGDIEPGAEKAESRPTVRFEIAPGTQYSFGAIDLGNLAQAGTDYPMLRGAFEIVTGDPLLSDKIVEERFDLDEALGEGGYPFAAIKDPELLVDHARTEGDLTMLVTPGGKYRFGTVTSNVPRLMSGKHLADIARFEPGDIYQRSLELDLRRAILATGLVGSVTMTPVETAAPANGEPGTVDIAVDMTPAKLRTISGRIGYGSGEGFKVEGAWEHRNLFPPEGMLRVRGILGTREQFAGLTFRKNNFGGRDRILTVDAYASTQDYDAYEAETVSLIGTFERISTLLFQKPFSYSAGLELVATREQEKDANGDLGPPETFFIAAVPLFAQFDASDDLLDPRKGYRVGVRMSPETSRTNGVESYYLRGQVDATYYLQTSENLVLAGRVRVASIPGAPLSAIAPSRRLYAGGGGSVRGYDYRGIGPRNSEGDPSGGRSLLELSAEARIQTGLFDGALGVVPFIDAGTVGEDSVPSFDEIKVGVGVGVRYNTGFGPLRIDVATPLNPGPNDGWIGVYVALGQSF</sequence>
<keyword evidence="6" id="KW-1185">Reference proteome</keyword>
<evidence type="ECO:0000256" key="1">
    <source>
        <dbReference type="ARBA" id="ARBA00004370"/>
    </source>
</evidence>
<organism evidence="5 6">
    <name type="scientific">Croceibacterium selenioxidans</name>
    <dbReference type="NCBI Taxonomy" id="2838833"/>
    <lineage>
        <taxon>Bacteria</taxon>
        <taxon>Pseudomonadati</taxon>
        <taxon>Pseudomonadota</taxon>
        <taxon>Alphaproteobacteria</taxon>
        <taxon>Sphingomonadales</taxon>
        <taxon>Erythrobacteraceae</taxon>
        <taxon>Croceibacterium</taxon>
    </lineage>
</organism>
<dbReference type="PANTHER" id="PTHR12815:SF42">
    <property type="entry name" value="BACTERIAL SURFACE ANTIGEN (D15) DOMAIN-CONTAINING PROTEIN"/>
    <property type="match status" value="1"/>
</dbReference>
<protein>
    <submittedName>
        <fullName evidence="5">BamA/TamA family outer membrane protein</fullName>
    </submittedName>
</protein>
<dbReference type="Proteomes" id="UP000811255">
    <property type="component" value="Unassembled WGS sequence"/>
</dbReference>
<evidence type="ECO:0000256" key="3">
    <source>
        <dbReference type="ARBA" id="ARBA00023136"/>
    </source>
</evidence>
<dbReference type="Pfam" id="PF01103">
    <property type="entry name" value="Omp85"/>
    <property type="match status" value="1"/>
</dbReference>
<dbReference type="EMBL" id="JAHFVK010000002">
    <property type="protein sequence ID" value="MBT2134536.1"/>
    <property type="molecule type" value="Genomic_DNA"/>
</dbReference>
<proteinExistence type="predicted"/>
<dbReference type="InterPro" id="IPR000184">
    <property type="entry name" value="Bac_surfAg_D15"/>
</dbReference>
<accession>A0ABS5W4W8</accession>
<comment type="subcellular location">
    <subcellularLocation>
        <location evidence="1">Membrane</location>
    </subcellularLocation>
</comment>
<keyword evidence="2" id="KW-1134">Transmembrane beta strand</keyword>
<keyword evidence="2" id="KW-0812">Transmembrane</keyword>